<dbReference type="Proteomes" id="UP001154282">
    <property type="component" value="Unassembled WGS sequence"/>
</dbReference>
<keyword evidence="2" id="KW-1185">Reference proteome</keyword>
<gene>
    <name evidence="1" type="ORF">LITE_LOCUS9789</name>
</gene>
<dbReference type="EMBL" id="CAMGYJ010000004">
    <property type="protein sequence ID" value="CAI0398125.1"/>
    <property type="molecule type" value="Genomic_DNA"/>
</dbReference>
<sequence>MGPSWGRLLSWTMEPAQPGTAAQASNASPAKPDLTTAFRSLMDPVFPKLSVERERQQTPSATSMEPEEVTSSAARRRLSCTKHFDALWFCYSPVHQMQQYYRLGVLDNCSGKWSALYDCLTLKTKRSSEIEAILDTREKAKTHIWTFRSKEEASAYWTEQYGDMDEVE</sequence>
<evidence type="ECO:0000313" key="1">
    <source>
        <dbReference type="EMBL" id="CAI0398125.1"/>
    </source>
</evidence>
<reference evidence="1" key="1">
    <citation type="submission" date="2022-08" db="EMBL/GenBank/DDBJ databases">
        <authorList>
            <person name="Gutierrez-Valencia J."/>
        </authorList>
    </citation>
    <scope>NUCLEOTIDE SEQUENCE</scope>
</reference>
<dbReference type="PANTHER" id="PTHR28052:SF1">
    <property type="entry name" value="UPF0545 PROTEIN C22ORF39"/>
    <property type="match status" value="1"/>
</dbReference>
<protein>
    <submittedName>
        <fullName evidence="1">Uncharacterized protein</fullName>
    </submittedName>
</protein>
<comment type="caution">
    <text evidence="1">The sequence shown here is derived from an EMBL/GenBank/DDBJ whole genome shotgun (WGS) entry which is preliminary data.</text>
</comment>
<dbReference type="PANTHER" id="PTHR28052">
    <property type="entry name" value="UPF0545 PROTEIN C22ORF39"/>
    <property type="match status" value="1"/>
</dbReference>
<organism evidence="1 2">
    <name type="scientific">Linum tenue</name>
    <dbReference type="NCBI Taxonomy" id="586396"/>
    <lineage>
        <taxon>Eukaryota</taxon>
        <taxon>Viridiplantae</taxon>
        <taxon>Streptophyta</taxon>
        <taxon>Embryophyta</taxon>
        <taxon>Tracheophyta</taxon>
        <taxon>Spermatophyta</taxon>
        <taxon>Magnoliopsida</taxon>
        <taxon>eudicotyledons</taxon>
        <taxon>Gunneridae</taxon>
        <taxon>Pentapetalae</taxon>
        <taxon>rosids</taxon>
        <taxon>fabids</taxon>
        <taxon>Malpighiales</taxon>
        <taxon>Linaceae</taxon>
        <taxon>Linum</taxon>
    </lineage>
</organism>
<accession>A0AAV0IKS9</accession>
<dbReference type="Pfam" id="PF11326">
    <property type="entry name" value="PANTS-like"/>
    <property type="match status" value="1"/>
</dbReference>
<dbReference type="InterPro" id="IPR021475">
    <property type="entry name" value="Pants/Emi1-like"/>
</dbReference>
<dbReference type="AlphaFoldDB" id="A0AAV0IKS9"/>
<name>A0AAV0IKS9_9ROSI</name>
<proteinExistence type="predicted"/>
<evidence type="ECO:0000313" key="2">
    <source>
        <dbReference type="Proteomes" id="UP001154282"/>
    </source>
</evidence>